<keyword evidence="1" id="KW-1133">Transmembrane helix</keyword>
<evidence type="ECO:0000313" key="2">
    <source>
        <dbReference type="Proteomes" id="UP000887574"/>
    </source>
</evidence>
<feature type="transmembrane region" description="Helical" evidence="1">
    <location>
        <begin position="63"/>
        <end position="84"/>
    </location>
</feature>
<keyword evidence="1" id="KW-0812">Transmembrane</keyword>
<protein>
    <submittedName>
        <fullName evidence="3">Uncharacterized protein</fullName>
    </submittedName>
</protein>
<keyword evidence="2" id="KW-1185">Reference proteome</keyword>
<name>A0A915DWT8_9BILA</name>
<reference evidence="3" key="1">
    <citation type="submission" date="2022-11" db="UniProtKB">
        <authorList>
            <consortium name="WormBaseParasite"/>
        </authorList>
    </citation>
    <scope>IDENTIFICATION</scope>
</reference>
<dbReference type="WBParaSite" id="jg23791.1">
    <property type="protein sequence ID" value="jg23791.1"/>
    <property type="gene ID" value="jg23791"/>
</dbReference>
<sequence>MFSLLVASRQLYGDFLVDLIAHLLYPSSHLKVDLRTSDFKETTSSGLAASLASWLNLLSGMTMAIFLILLVFLLLFLSALHIPLPSEICDRKKIQMFEFVLRLSNEYLVGYFWKTLP</sequence>
<evidence type="ECO:0000256" key="1">
    <source>
        <dbReference type="SAM" id="Phobius"/>
    </source>
</evidence>
<proteinExistence type="predicted"/>
<dbReference type="AlphaFoldDB" id="A0A915DWT8"/>
<dbReference type="Proteomes" id="UP000887574">
    <property type="component" value="Unplaced"/>
</dbReference>
<evidence type="ECO:0000313" key="3">
    <source>
        <dbReference type="WBParaSite" id="jg23791.1"/>
    </source>
</evidence>
<keyword evidence="1" id="KW-0472">Membrane</keyword>
<organism evidence="2 3">
    <name type="scientific">Ditylenchus dipsaci</name>
    <dbReference type="NCBI Taxonomy" id="166011"/>
    <lineage>
        <taxon>Eukaryota</taxon>
        <taxon>Metazoa</taxon>
        <taxon>Ecdysozoa</taxon>
        <taxon>Nematoda</taxon>
        <taxon>Chromadorea</taxon>
        <taxon>Rhabditida</taxon>
        <taxon>Tylenchina</taxon>
        <taxon>Tylenchomorpha</taxon>
        <taxon>Sphaerularioidea</taxon>
        <taxon>Anguinidae</taxon>
        <taxon>Anguininae</taxon>
        <taxon>Ditylenchus</taxon>
    </lineage>
</organism>
<accession>A0A915DWT8</accession>